<sequence>MMSAQHGISRGSDFSRTLKRGVRVSTRDLVVSIAVVPLVWPDPSGRRAQVAMSGGPWLGLIVSRSVGPAVVRHRVARRLRAAFREVSGRVPAAESFVVVRALPGAAHRSSDELADQLREVMGRKRVRELAVRSARIDAVAGGVSA</sequence>
<dbReference type="PROSITE" id="PS00648">
    <property type="entry name" value="RIBONUCLEASE_P"/>
    <property type="match status" value="1"/>
</dbReference>
<dbReference type="HAMAP" id="MF_00227">
    <property type="entry name" value="RNase_P"/>
    <property type="match status" value="1"/>
</dbReference>
<protein>
    <recommendedName>
        <fullName evidence="7 8">Ribonuclease P protein component</fullName>
        <shortName evidence="7">RNase P protein</shortName>
        <shortName evidence="7">RNaseP protein</shortName>
        <ecNumber evidence="7 8">3.1.26.5</ecNumber>
    </recommendedName>
    <alternativeName>
        <fullName evidence="7">Protein C5</fullName>
    </alternativeName>
</protein>
<comment type="caution">
    <text evidence="9">The sequence shown here is derived from an EMBL/GenBank/DDBJ whole genome shotgun (WGS) entry which is preliminary data.</text>
</comment>
<dbReference type="SUPFAM" id="SSF54211">
    <property type="entry name" value="Ribosomal protein S5 domain 2-like"/>
    <property type="match status" value="1"/>
</dbReference>
<evidence type="ECO:0000256" key="3">
    <source>
        <dbReference type="ARBA" id="ARBA00022722"/>
    </source>
</evidence>
<dbReference type="OrthoDB" id="196964at2"/>
<evidence type="ECO:0000256" key="2">
    <source>
        <dbReference type="ARBA" id="ARBA00022694"/>
    </source>
</evidence>
<keyword evidence="10" id="KW-1185">Reference proteome</keyword>
<evidence type="ECO:0000256" key="8">
    <source>
        <dbReference type="NCBIfam" id="TIGR00188"/>
    </source>
</evidence>
<keyword evidence="4 7" id="KW-0255">Endonuclease</keyword>
<dbReference type="GO" id="GO:0042781">
    <property type="term" value="F:3'-tRNA processing endoribonuclease activity"/>
    <property type="evidence" value="ECO:0007669"/>
    <property type="project" value="TreeGrafter"/>
</dbReference>
<keyword evidence="3 7" id="KW-0540">Nuclease</keyword>
<comment type="catalytic activity">
    <reaction evidence="7">
        <text>Endonucleolytic cleavage of RNA, removing 5'-extranucleotides from tRNA precursor.</text>
        <dbReference type="EC" id="3.1.26.5"/>
    </reaction>
</comment>
<keyword evidence="2 7" id="KW-0819">tRNA processing</keyword>
<dbReference type="GO" id="GO:0004526">
    <property type="term" value="F:ribonuclease P activity"/>
    <property type="evidence" value="ECO:0007669"/>
    <property type="project" value="UniProtKB-UniRule"/>
</dbReference>
<comment type="subunit">
    <text evidence="7">Consists of a catalytic RNA component (M1 or rnpB) and a protein subunit.</text>
</comment>
<evidence type="ECO:0000256" key="5">
    <source>
        <dbReference type="ARBA" id="ARBA00022801"/>
    </source>
</evidence>
<dbReference type="PANTHER" id="PTHR33992">
    <property type="entry name" value="RIBONUCLEASE P PROTEIN COMPONENT"/>
    <property type="match status" value="1"/>
</dbReference>
<proteinExistence type="inferred from homology"/>
<evidence type="ECO:0000256" key="7">
    <source>
        <dbReference type="HAMAP-Rule" id="MF_00227"/>
    </source>
</evidence>
<comment type="function">
    <text evidence="1 7">RNaseP catalyzes the removal of the 5'-leader sequence from pre-tRNA to produce the mature 5'-terminus. It can also cleave other RNA substrates such as 4.5S RNA. The protein component plays an auxiliary but essential role in vivo by binding to the 5'-leader sequence and broadening the substrate specificity of the ribozyme.</text>
</comment>
<evidence type="ECO:0000256" key="1">
    <source>
        <dbReference type="ARBA" id="ARBA00002663"/>
    </source>
</evidence>
<keyword evidence="5 7" id="KW-0378">Hydrolase</keyword>
<reference evidence="9 10" key="1">
    <citation type="submission" date="2018-11" db="EMBL/GenBank/DDBJ databases">
        <title>Draft genome sequence of Gordonia sp. RS15-1S isolated from rice stems.</title>
        <authorList>
            <person name="Muangham S."/>
        </authorList>
    </citation>
    <scope>NUCLEOTIDE SEQUENCE [LARGE SCALE GENOMIC DNA]</scope>
    <source>
        <strain evidence="9 10">RS15-1S</strain>
    </source>
</reference>
<dbReference type="InterPro" id="IPR014721">
    <property type="entry name" value="Ribsml_uS5_D2-typ_fold_subgr"/>
</dbReference>
<dbReference type="RefSeq" id="WP_123927536.1">
    <property type="nucleotide sequence ID" value="NZ_JBPSDP010000004.1"/>
</dbReference>
<dbReference type="Gene3D" id="3.30.230.10">
    <property type="match status" value="1"/>
</dbReference>
<dbReference type="PANTHER" id="PTHR33992:SF1">
    <property type="entry name" value="RIBONUCLEASE P PROTEIN COMPONENT"/>
    <property type="match status" value="1"/>
</dbReference>
<dbReference type="AlphaFoldDB" id="A0A3N4GP98"/>
<organism evidence="9 10">
    <name type="scientific">Gordonia oryzae</name>
    <dbReference type="NCBI Taxonomy" id="2487349"/>
    <lineage>
        <taxon>Bacteria</taxon>
        <taxon>Bacillati</taxon>
        <taxon>Actinomycetota</taxon>
        <taxon>Actinomycetes</taxon>
        <taxon>Mycobacteriales</taxon>
        <taxon>Gordoniaceae</taxon>
        <taxon>Gordonia</taxon>
    </lineage>
</organism>
<evidence type="ECO:0000256" key="6">
    <source>
        <dbReference type="ARBA" id="ARBA00022884"/>
    </source>
</evidence>
<dbReference type="EMBL" id="RKMH01000004">
    <property type="protein sequence ID" value="RPA64729.1"/>
    <property type="molecule type" value="Genomic_DNA"/>
</dbReference>
<keyword evidence="6 7" id="KW-0694">RNA-binding</keyword>
<gene>
    <name evidence="7 9" type="primary">rnpA</name>
    <name evidence="9" type="ORF">EF294_06270</name>
</gene>
<dbReference type="GO" id="GO:0000049">
    <property type="term" value="F:tRNA binding"/>
    <property type="evidence" value="ECO:0007669"/>
    <property type="project" value="UniProtKB-UniRule"/>
</dbReference>
<dbReference type="Proteomes" id="UP000267536">
    <property type="component" value="Unassembled WGS sequence"/>
</dbReference>
<comment type="similarity">
    <text evidence="7">Belongs to the RnpA family.</text>
</comment>
<accession>A0A3N4GP98</accession>
<evidence type="ECO:0000313" key="9">
    <source>
        <dbReference type="EMBL" id="RPA64729.1"/>
    </source>
</evidence>
<dbReference type="GO" id="GO:0001682">
    <property type="term" value="P:tRNA 5'-leader removal"/>
    <property type="evidence" value="ECO:0007669"/>
    <property type="project" value="UniProtKB-UniRule"/>
</dbReference>
<dbReference type="Pfam" id="PF00825">
    <property type="entry name" value="Ribonuclease_P"/>
    <property type="match status" value="1"/>
</dbReference>
<dbReference type="InterPro" id="IPR020568">
    <property type="entry name" value="Ribosomal_Su5_D2-typ_SF"/>
</dbReference>
<name>A0A3N4GP98_9ACTN</name>
<dbReference type="InterPro" id="IPR020539">
    <property type="entry name" value="RNase_P_CS"/>
</dbReference>
<evidence type="ECO:0000313" key="10">
    <source>
        <dbReference type="Proteomes" id="UP000267536"/>
    </source>
</evidence>
<dbReference type="InterPro" id="IPR000100">
    <property type="entry name" value="RNase_P"/>
</dbReference>
<evidence type="ECO:0000256" key="4">
    <source>
        <dbReference type="ARBA" id="ARBA00022759"/>
    </source>
</evidence>
<dbReference type="EC" id="3.1.26.5" evidence="7 8"/>
<dbReference type="GO" id="GO:0030677">
    <property type="term" value="C:ribonuclease P complex"/>
    <property type="evidence" value="ECO:0007669"/>
    <property type="project" value="TreeGrafter"/>
</dbReference>
<dbReference type="NCBIfam" id="TIGR00188">
    <property type="entry name" value="rnpA"/>
    <property type="match status" value="1"/>
</dbReference>